<keyword evidence="12" id="KW-1185">Reference proteome</keyword>
<keyword evidence="6" id="KW-0998">Cell outer membrane</keyword>
<accession>I3DIP9</accession>
<evidence type="ECO:0000256" key="4">
    <source>
        <dbReference type="ARBA" id="ARBA00022729"/>
    </source>
</evidence>
<comment type="similarity">
    <text evidence="7">Belongs to the Slam family.</text>
</comment>
<dbReference type="RefSeq" id="WP_005759224.1">
    <property type="nucleotide sequence ID" value="NZ_AJSX01000007.1"/>
</dbReference>
<feature type="chain" id="PRO_5003669953" evidence="8">
    <location>
        <begin position="19"/>
        <end position="432"/>
    </location>
</feature>
<protein>
    <submittedName>
        <fullName evidence="11">PF04575 family protein</fullName>
    </submittedName>
</protein>
<dbReference type="PATRIC" id="fig|1095749.3.peg.240"/>
<organism evidence="11 12">
    <name type="scientific">Pasteurella bettyae CCUG 2042</name>
    <dbReference type="NCBI Taxonomy" id="1095749"/>
    <lineage>
        <taxon>Bacteria</taxon>
        <taxon>Pseudomonadati</taxon>
        <taxon>Pseudomonadota</taxon>
        <taxon>Gammaproteobacteria</taxon>
        <taxon>Pasteurellales</taxon>
        <taxon>Pasteurellaceae</taxon>
        <taxon>Pasteurella</taxon>
    </lineage>
</organism>
<dbReference type="SUPFAM" id="SSF48452">
    <property type="entry name" value="TPR-like"/>
    <property type="match status" value="1"/>
</dbReference>
<dbReference type="Proteomes" id="UP000006457">
    <property type="component" value="Unassembled WGS sequence"/>
</dbReference>
<evidence type="ECO:0000259" key="9">
    <source>
        <dbReference type="Pfam" id="PF04575"/>
    </source>
</evidence>
<dbReference type="InterPro" id="IPR057556">
    <property type="entry name" value="TPR_Slam"/>
</dbReference>
<dbReference type="eggNOG" id="COG0457">
    <property type="taxonomic scope" value="Bacteria"/>
</dbReference>
<feature type="domain" description="Surface lipoprotein assembly modifier N-terminal TPR repeats region" evidence="10">
    <location>
        <begin position="20"/>
        <end position="112"/>
    </location>
</feature>
<comment type="subcellular location">
    <subcellularLocation>
        <location evidence="1">Cell outer membrane</location>
        <topology evidence="1">Multi-pass membrane protein</topology>
    </subcellularLocation>
</comment>
<evidence type="ECO:0000256" key="3">
    <source>
        <dbReference type="ARBA" id="ARBA00022692"/>
    </source>
</evidence>
<comment type="caution">
    <text evidence="11">The sequence shown here is derived from an EMBL/GenBank/DDBJ whole genome shotgun (WGS) entry which is preliminary data.</text>
</comment>
<dbReference type="AlphaFoldDB" id="I3DIP9"/>
<dbReference type="Pfam" id="PF24575">
    <property type="entry name" value="TPR_Slam"/>
    <property type="match status" value="1"/>
</dbReference>
<dbReference type="Pfam" id="PF04575">
    <property type="entry name" value="SlipAM"/>
    <property type="match status" value="1"/>
</dbReference>
<dbReference type="InterPro" id="IPR007655">
    <property type="entry name" value="Slam_C"/>
</dbReference>
<sequence length="432" mass="51333">MRFFLLGLIFCISQIASASNSFLEEQLKQAIYHQQLDNIQILLKNYQQEVDSDLILIAYAQAKVAYLLQDYAKAISIYRQIISQKPQLISMRMELAVALFVDHQDNAAKLQFERVKSALELPNSAYQKVESYLAAINRRNEWQANFTLSYLRTDNVENVSNDLNIENTGFIKSKKMLPQKAHGFAYSIDFGKDFNLINSHYISIQNETYGKNYWDNHNFDDLSTRILFGYAYKKMDNTFRIQPFYDKRWYGNHSFHWSNGIQFTYDFYFSKQWKNQTIMSFENRSFFNEDLQSGYIKTLSDTIIWYTNPQQLFYLGGAISQEKTNDRQYGSTSKNIRLGWLQEYQWGISSQLSFSFTYRKFHDEAILAGILPLNKTRRDFIYILNTKIWKRDWYFWGVTPKLNLVWKKQKSNLDILYSYKDKQITILFEKTF</sequence>
<gene>
    <name evidence="11" type="ORF">HMPREF1052_0004</name>
</gene>
<dbReference type="OrthoDB" id="7525402at2"/>
<evidence type="ECO:0000313" key="11">
    <source>
        <dbReference type="EMBL" id="EIJ71592.1"/>
    </source>
</evidence>
<evidence type="ECO:0000256" key="6">
    <source>
        <dbReference type="ARBA" id="ARBA00023237"/>
    </source>
</evidence>
<feature type="domain" description="Surface lipoprotein assembly modifier C-terminal" evidence="9">
    <location>
        <begin position="142"/>
        <end position="432"/>
    </location>
</feature>
<keyword evidence="5" id="KW-0472">Membrane</keyword>
<reference evidence="11 12" key="1">
    <citation type="submission" date="2012-03" db="EMBL/GenBank/DDBJ databases">
        <authorList>
            <person name="Harkins D.M."/>
            <person name="Madupu R."/>
            <person name="Durkin A.S."/>
            <person name="Torralba M."/>
            <person name="Methe B."/>
            <person name="Sutton G.G."/>
            <person name="Nelson K.E."/>
        </authorList>
    </citation>
    <scope>NUCLEOTIDE SEQUENCE [LARGE SCALE GENOMIC DNA]</scope>
    <source>
        <strain evidence="11 12">CCUG 2042</strain>
    </source>
</reference>
<dbReference type="Gene3D" id="1.25.40.10">
    <property type="entry name" value="Tetratricopeptide repeat domain"/>
    <property type="match status" value="1"/>
</dbReference>
<dbReference type="GO" id="GO:0009279">
    <property type="term" value="C:cell outer membrane"/>
    <property type="evidence" value="ECO:0007669"/>
    <property type="project" value="UniProtKB-SubCell"/>
</dbReference>
<evidence type="ECO:0000256" key="7">
    <source>
        <dbReference type="ARBA" id="ARBA00023609"/>
    </source>
</evidence>
<evidence type="ECO:0000313" key="12">
    <source>
        <dbReference type="Proteomes" id="UP000006457"/>
    </source>
</evidence>
<evidence type="ECO:0000256" key="1">
    <source>
        <dbReference type="ARBA" id="ARBA00004571"/>
    </source>
</evidence>
<evidence type="ECO:0000259" key="10">
    <source>
        <dbReference type="Pfam" id="PF24575"/>
    </source>
</evidence>
<evidence type="ECO:0000256" key="2">
    <source>
        <dbReference type="ARBA" id="ARBA00022452"/>
    </source>
</evidence>
<proteinExistence type="inferred from homology"/>
<dbReference type="InterPro" id="IPR011990">
    <property type="entry name" value="TPR-like_helical_dom_sf"/>
</dbReference>
<keyword evidence="4 8" id="KW-0732">Signal</keyword>
<evidence type="ECO:0000256" key="5">
    <source>
        <dbReference type="ARBA" id="ARBA00023136"/>
    </source>
</evidence>
<feature type="signal peptide" evidence="8">
    <location>
        <begin position="1"/>
        <end position="18"/>
    </location>
</feature>
<name>I3DIP9_9PAST</name>
<evidence type="ECO:0000256" key="8">
    <source>
        <dbReference type="SAM" id="SignalP"/>
    </source>
</evidence>
<keyword evidence="2" id="KW-1134">Transmembrane beta strand</keyword>
<dbReference type="EMBL" id="AJSX01000007">
    <property type="protein sequence ID" value="EIJ71592.1"/>
    <property type="molecule type" value="Genomic_DNA"/>
</dbReference>
<keyword evidence="3" id="KW-0812">Transmembrane</keyword>